<keyword evidence="8 9" id="KW-0472">Membrane</keyword>
<accession>C7R0T1</accession>
<dbReference type="InterPro" id="IPR001901">
    <property type="entry name" value="Translocase_SecE/Sec61-g"/>
</dbReference>
<evidence type="ECO:0000256" key="9">
    <source>
        <dbReference type="HAMAP-Rule" id="MF_00422"/>
    </source>
</evidence>
<dbReference type="Gene3D" id="1.20.5.1030">
    <property type="entry name" value="Preprotein translocase secy subunit"/>
    <property type="match status" value="1"/>
</dbReference>
<dbReference type="PANTHER" id="PTHR33910:SF1">
    <property type="entry name" value="PROTEIN TRANSLOCASE SUBUNIT SECE"/>
    <property type="match status" value="1"/>
</dbReference>
<evidence type="ECO:0000313" key="11">
    <source>
        <dbReference type="EMBL" id="ACV08238.1"/>
    </source>
</evidence>
<dbReference type="InterPro" id="IPR038379">
    <property type="entry name" value="SecE_sf"/>
</dbReference>
<dbReference type="STRING" id="471856.Jden_0574"/>
<evidence type="ECO:0000256" key="8">
    <source>
        <dbReference type="ARBA" id="ARBA00023136"/>
    </source>
</evidence>
<reference evidence="11 12" key="1">
    <citation type="journal article" date="2009" name="Stand. Genomic Sci.">
        <title>Complete genome sequence of Jonesia denitrificans type strain (Prevot 55134).</title>
        <authorList>
            <person name="Pukall R."/>
            <person name="Gehrich-Schroter G."/>
            <person name="Lapidus A."/>
            <person name="Nolan M."/>
            <person name="Glavina Del Rio T."/>
            <person name="Lucas S."/>
            <person name="Chen F."/>
            <person name="Tice H."/>
            <person name="Pitluck S."/>
            <person name="Cheng J.F."/>
            <person name="Copeland A."/>
            <person name="Saunders E."/>
            <person name="Brettin T."/>
            <person name="Detter J.C."/>
            <person name="Bruce D."/>
            <person name="Goodwin L."/>
            <person name="Pati A."/>
            <person name="Ivanova N."/>
            <person name="Mavromatis K."/>
            <person name="Ovchinnikova G."/>
            <person name="Chen A."/>
            <person name="Palaniappan K."/>
            <person name="Land M."/>
            <person name="Hauser L."/>
            <person name="Chang Y.J."/>
            <person name="Jeffries C.D."/>
            <person name="Chain P."/>
            <person name="Goker M."/>
            <person name="Bristow J."/>
            <person name="Eisen J.A."/>
            <person name="Markowitz V."/>
            <person name="Hugenholtz P."/>
            <person name="Kyrpides N.C."/>
            <person name="Klenk H.P."/>
            <person name="Han C."/>
        </authorList>
    </citation>
    <scope>NUCLEOTIDE SEQUENCE [LARGE SCALE GENOMIC DNA]</scope>
    <source>
        <strain evidence="12">ATCC 14870 / DSM 20603 / BCRC 15368 / CIP 55.134 / JCM 11481 / NBRC 15587 / NCTC 10816 / Prevot 55134</strain>
    </source>
</reference>
<feature type="region of interest" description="Disordered" evidence="10">
    <location>
        <begin position="1"/>
        <end position="36"/>
    </location>
</feature>
<evidence type="ECO:0000256" key="10">
    <source>
        <dbReference type="SAM" id="MobiDB-lite"/>
    </source>
</evidence>
<dbReference type="KEGG" id="jde:Jden_0574"/>
<evidence type="ECO:0000256" key="4">
    <source>
        <dbReference type="ARBA" id="ARBA00022692"/>
    </source>
</evidence>
<comment type="function">
    <text evidence="9">Essential subunit of the Sec protein translocation channel SecYEG. Clamps together the 2 halves of SecY. May contact the channel plug during translocation.</text>
</comment>
<comment type="similarity">
    <text evidence="9">Belongs to the SecE/SEC61-gamma family.</text>
</comment>
<dbReference type="PANTHER" id="PTHR33910">
    <property type="entry name" value="PROTEIN TRANSLOCASE SUBUNIT SECE"/>
    <property type="match status" value="1"/>
</dbReference>
<keyword evidence="4 9" id="KW-0812">Transmembrane</keyword>
<dbReference type="AlphaFoldDB" id="C7R0T1"/>
<feature type="transmembrane region" description="Helical" evidence="9">
    <location>
        <begin position="62"/>
        <end position="87"/>
    </location>
</feature>
<evidence type="ECO:0000256" key="3">
    <source>
        <dbReference type="ARBA" id="ARBA00022475"/>
    </source>
</evidence>
<dbReference type="EMBL" id="CP001706">
    <property type="protein sequence ID" value="ACV08238.1"/>
    <property type="molecule type" value="Genomic_DNA"/>
</dbReference>
<keyword evidence="6 9" id="KW-1133">Transmembrane helix</keyword>
<evidence type="ECO:0000256" key="7">
    <source>
        <dbReference type="ARBA" id="ARBA00023010"/>
    </source>
</evidence>
<dbReference type="InterPro" id="IPR005807">
    <property type="entry name" value="SecE_bac"/>
</dbReference>
<dbReference type="HAMAP" id="MF_00422">
    <property type="entry name" value="SecE"/>
    <property type="match status" value="1"/>
</dbReference>
<dbReference type="GO" id="GO:0005886">
    <property type="term" value="C:plasma membrane"/>
    <property type="evidence" value="ECO:0007669"/>
    <property type="project" value="UniProtKB-SubCell"/>
</dbReference>
<dbReference type="eggNOG" id="COG0690">
    <property type="taxonomic scope" value="Bacteria"/>
</dbReference>
<keyword evidence="5 9" id="KW-0653">Protein transport</keyword>
<keyword evidence="2 9" id="KW-0813">Transport</keyword>
<protein>
    <recommendedName>
        <fullName evidence="9">Protein translocase subunit SecE</fullName>
    </recommendedName>
</protein>
<sequence>MSDSASDAVNGDATRTPQGSSGSAKASNRTKKKPNIFTRTGRFVRQVIAELKKVVTPTRKQYGRYVVTVIVFVIVVMAMVLVLDWIFKMGADVIFG</sequence>
<evidence type="ECO:0000256" key="1">
    <source>
        <dbReference type="ARBA" id="ARBA00004370"/>
    </source>
</evidence>
<proteinExistence type="inferred from homology"/>
<dbReference type="GO" id="GO:0009306">
    <property type="term" value="P:protein secretion"/>
    <property type="evidence" value="ECO:0007669"/>
    <property type="project" value="UniProtKB-UniRule"/>
</dbReference>
<evidence type="ECO:0000256" key="2">
    <source>
        <dbReference type="ARBA" id="ARBA00022448"/>
    </source>
</evidence>
<comment type="subunit">
    <text evidence="9">Component of the Sec protein translocase complex. Heterotrimer consisting of SecY, SecE and SecG subunits. The heterotrimers can form oligomers, although 1 heterotrimer is thought to be able to translocate proteins. Interacts with the ribosome. Interacts with SecDF, and other proteins may be involved. Interacts with SecA.</text>
</comment>
<dbReference type="Proteomes" id="UP000000628">
    <property type="component" value="Chromosome"/>
</dbReference>
<name>C7R0T1_JONDD</name>
<dbReference type="HOGENOM" id="CLU_113663_3_0_11"/>
<evidence type="ECO:0000256" key="5">
    <source>
        <dbReference type="ARBA" id="ARBA00022927"/>
    </source>
</evidence>
<evidence type="ECO:0000313" key="12">
    <source>
        <dbReference type="Proteomes" id="UP000000628"/>
    </source>
</evidence>
<comment type="subcellular location">
    <subcellularLocation>
        <location evidence="9">Cell membrane</location>
        <topology evidence="9">Single-pass membrane protein</topology>
    </subcellularLocation>
    <subcellularLocation>
        <location evidence="1">Membrane</location>
    </subcellularLocation>
</comment>
<keyword evidence="12" id="KW-1185">Reference proteome</keyword>
<dbReference type="GO" id="GO:0065002">
    <property type="term" value="P:intracellular protein transmembrane transport"/>
    <property type="evidence" value="ECO:0007669"/>
    <property type="project" value="UniProtKB-UniRule"/>
</dbReference>
<dbReference type="GO" id="GO:0006605">
    <property type="term" value="P:protein targeting"/>
    <property type="evidence" value="ECO:0007669"/>
    <property type="project" value="UniProtKB-UniRule"/>
</dbReference>
<dbReference type="Pfam" id="PF00584">
    <property type="entry name" value="SecE"/>
    <property type="match status" value="1"/>
</dbReference>
<keyword evidence="3 9" id="KW-1003">Cell membrane</keyword>
<dbReference type="OrthoDB" id="9805743at2"/>
<feature type="compositionally biased region" description="Polar residues" evidence="10">
    <location>
        <begin position="1"/>
        <end position="27"/>
    </location>
</feature>
<gene>
    <name evidence="9" type="primary">secE</name>
    <name evidence="11" type="ordered locus">Jden_0574</name>
</gene>
<keyword evidence="7 9" id="KW-0811">Translocation</keyword>
<organism evidence="11 12">
    <name type="scientific">Jonesia denitrificans (strain ATCC 14870 / DSM 20603 / BCRC 15368 / CIP 55.134 / JCM 11481 / NBRC 15587 / NCTC 10816 / Prevot 55134)</name>
    <name type="common">Listeria denitrificans</name>
    <dbReference type="NCBI Taxonomy" id="471856"/>
    <lineage>
        <taxon>Bacteria</taxon>
        <taxon>Bacillati</taxon>
        <taxon>Actinomycetota</taxon>
        <taxon>Actinomycetes</taxon>
        <taxon>Micrococcales</taxon>
        <taxon>Jonesiaceae</taxon>
        <taxon>Jonesia</taxon>
    </lineage>
</organism>
<evidence type="ECO:0000256" key="6">
    <source>
        <dbReference type="ARBA" id="ARBA00022989"/>
    </source>
</evidence>
<dbReference type="GO" id="GO:0043952">
    <property type="term" value="P:protein transport by the Sec complex"/>
    <property type="evidence" value="ECO:0007669"/>
    <property type="project" value="UniProtKB-UniRule"/>
</dbReference>
<dbReference type="RefSeq" id="WP_015770867.1">
    <property type="nucleotide sequence ID" value="NC_013174.1"/>
</dbReference>
<dbReference type="GO" id="GO:0008320">
    <property type="term" value="F:protein transmembrane transporter activity"/>
    <property type="evidence" value="ECO:0007669"/>
    <property type="project" value="UniProtKB-UniRule"/>
</dbReference>
<dbReference type="NCBIfam" id="TIGR00964">
    <property type="entry name" value="secE_bact"/>
    <property type="match status" value="1"/>
</dbReference>